<dbReference type="AlphaFoldDB" id="A0A368UN48"/>
<gene>
    <name evidence="2" type="ORF">DFO77_13517</name>
</gene>
<evidence type="ECO:0000313" key="3">
    <source>
        <dbReference type="Proteomes" id="UP000252733"/>
    </source>
</evidence>
<reference evidence="2 3" key="1">
    <citation type="submission" date="2018-07" db="EMBL/GenBank/DDBJ databases">
        <title>Freshwater and sediment microbial communities from various areas in North America, analyzing microbe dynamics in response to fracking.</title>
        <authorList>
            <person name="Lamendella R."/>
        </authorList>
    </citation>
    <scope>NUCLEOTIDE SEQUENCE [LARGE SCALE GENOMIC DNA]</scope>
    <source>
        <strain evidence="2 3">160A</strain>
    </source>
</reference>
<name>A0A368UN48_9BACT</name>
<dbReference type="Proteomes" id="UP000252733">
    <property type="component" value="Unassembled WGS sequence"/>
</dbReference>
<accession>A0A368UN48</accession>
<keyword evidence="1" id="KW-1133">Transmembrane helix</keyword>
<organism evidence="2 3">
    <name type="scientific">Marinilabilia salmonicolor</name>
    <dbReference type="NCBI Taxonomy" id="989"/>
    <lineage>
        <taxon>Bacteria</taxon>
        <taxon>Pseudomonadati</taxon>
        <taxon>Bacteroidota</taxon>
        <taxon>Bacteroidia</taxon>
        <taxon>Marinilabiliales</taxon>
        <taxon>Marinilabiliaceae</taxon>
        <taxon>Marinilabilia</taxon>
    </lineage>
</organism>
<keyword evidence="1" id="KW-0812">Transmembrane</keyword>
<dbReference type="RefSeq" id="WP_114438036.1">
    <property type="nucleotide sequence ID" value="NZ_QPIZ01000035.1"/>
</dbReference>
<comment type="caution">
    <text evidence="2">The sequence shown here is derived from an EMBL/GenBank/DDBJ whole genome shotgun (WGS) entry which is preliminary data.</text>
</comment>
<protein>
    <submittedName>
        <fullName evidence="2">Uncharacterized protein</fullName>
    </submittedName>
</protein>
<keyword evidence="3" id="KW-1185">Reference proteome</keyword>
<sequence length="364" mass="41755">MAIDVVDGVEAWSDRDYDAMSCSIVSASAGLSSLAIAAFYAKASWAGWAGLSLATIAIGTKFLYAYFKDTPFEGFVKKTMLYDSFRYELKDELFLSIQELGQEKYRRKSLEAMTNKDELYMDVSYLLEEFIYLHSFLFNFEPQLSFIKKSVPVLNAYGKLIDHRPVITETMLNVSSDLSLLAADIQEIEIESYFVKDNLDLWFGYQEEPTPLFKNNSYETLFISRDVAHKLSNHLALTNDERKYISERQRYNGIEETDLANSRFKFSYRKKLGELTSFDGKSLGFVGAEPIAAVHGDDNHYLVLMVKMKTSAGHFIPMPHSTTKEERWLCYTYASTLSRRANSAKLTFKESGIYTKNKFWKKTI</sequence>
<evidence type="ECO:0000313" key="2">
    <source>
        <dbReference type="EMBL" id="RCW28834.1"/>
    </source>
</evidence>
<evidence type="ECO:0000256" key="1">
    <source>
        <dbReference type="SAM" id="Phobius"/>
    </source>
</evidence>
<feature type="transmembrane region" description="Helical" evidence="1">
    <location>
        <begin position="47"/>
        <end position="67"/>
    </location>
</feature>
<dbReference type="EMBL" id="QPIZ01000035">
    <property type="protein sequence ID" value="RCW28834.1"/>
    <property type="molecule type" value="Genomic_DNA"/>
</dbReference>
<proteinExistence type="predicted"/>
<keyword evidence="1" id="KW-0472">Membrane</keyword>
<feature type="transmembrane region" description="Helical" evidence="1">
    <location>
        <begin position="22"/>
        <end position="41"/>
    </location>
</feature>